<evidence type="ECO:0000313" key="2">
    <source>
        <dbReference type="Proteomes" id="UP000605970"/>
    </source>
</evidence>
<comment type="caution">
    <text evidence="1">The sequence shown here is derived from an EMBL/GenBank/DDBJ whole genome shotgun (WGS) entry which is preliminary data.</text>
</comment>
<gene>
    <name evidence="1" type="ORF">Mgra_00005725</name>
</gene>
<reference evidence="1" key="1">
    <citation type="journal article" date="2020" name="Ecol. Evol.">
        <title>Genome structure and content of the rice root-knot nematode (Meloidogyne graminicola).</title>
        <authorList>
            <person name="Phan N.T."/>
            <person name="Danchin E.G.J."/>
            <person name="Klopp C."/>
            <person name="Perfus-Barbeoch L."/>
            <person name="Kozlowski D.K."/>
            <person name="Koutsovoulos G.D."/>
            <person name="Lopez-Roques C."/>
            <person name="Bouchez O."/>
            <person name="Zahm M."/>
            <person name="Besnard G."/>
            <person name="Bellafiore S."/>
        </authorList>
    </citation>
    <scope>NUCLEOTIDE SEQUENCE</scope>
    <source>
        <strain evidence="1">VN-18</strain>
    </source>
</reference>
<dbReference type="Proteomes" id="UP000605970">
    <property type="component" value="Unassembled WGS sequence"/>
</dbReference>
<dbReference type="AlphaFoldDB" id="A0A8S9ZNP1"/>
<protein>
    <submittedName>
        <fullName evidence="1">Uncharacterized protein</fullName>
    </submittedName>
</protein>
<sequence length="183" mass="21310">MLKLHKNTCQFGRIRPLQLFAPKAKALPKIKKINNNNNSIYDSPLKYKKRQQIRHDSNSKIFRTVDDKTGKESIEDNNNNNLKDQQKLRFFYTPSKTVINQDFSFATNTPGLACAFAEFYKYSEKIVERLPIPIYNTPRKKCIPHSPLCGITFTCVMDVHAINEQGIEIENWWTLQVENETNN</sequence>
<name>A0A8S9ZNP1_9BILA</name>
<dbReference type="OrthoDB" id="5877527at2759"/>
<organism evidence="1 2">
    <name type="scientific">Meloidogyne graminicola</name>
    <dbReference type="NCBI Taxonomy" id="189291"/>
    <lineage>
        <taxon>Eukaryota</taxon>
        <taxon>Metazoa</taxon>
        <taxon>Ecdysozoa</taxon>
        <taxon>Nematoda</taxon>
        <taxon>Chromadorea</taxon>
        <taxon>Rhabditida</taxon>
        <taxon>Tylenchina</taxon>
        <taxon>Tylenchomorpha</taxon>
        <taxon>Tylenchoidea</taxon>
        <taxon>Meloidogynidae</taxon>
        <taxon>Meloidogyninae</taxon>
        <taxon>Meloidogyne</taxon>
    </lineage>
</organism>
<keyword evidence="2" id="KW-1185">Reference proteome</keyword>
<accession>A0A8S9ZNP1</accession>
<dbReference type="EMBL" id="JABEBT010000050">
    <property type="protein sequence ID" value="KAF7634832.1"/>
    <property type="molecule type" value="Genomic_DNA"/>
</dbReference>
<proteinExistence type="predicted"/>
<evidence type="ECO:0000313" key="1">
    <source>
        <dbReference type="EMBL" id="KAF7634832.1"/>
    </source>
</evidence>